<dbReference type="Proteomes" id="UP000503330">
    <property type="component" value="Chromosome"/>
</dbReference>
<dbReference type="Gene3D" id="3.40.50.150">
    <property type="entry name" value="Vaccinia Virus protein VP39"/>
    <property type="match status" value="1"/>
</dbReference>
<sequence length="71" mass="8581">MHLICYEGIDFPFEAVTFDMVITRYALHHFPAITQTFQEVYRVLRQKGCFFLYDQHPMKMMKNDLSMLICR</sequence>
<feature type="domain" description="Methyltransferase type 11" evidence="1">
    <location>
        <begin position="5"/>
        <end position="51"/>
    </location>
</feature>
<dbReference type="EMBL" id="CP048838">
    <property type="protein sequence ID" value="QJA05173.1"/>
    <property type="molecule type" value="Genomic_DNA"/>
</dbReference>
<accession>A0AAP9SHQ3</accession>
<organism evidence="2 3">
    <name type="scientific">Clostridium innocuum</name>
    <dbReference type="NCBI Taxonomy" id="1522"/>
    <lineage>
        <taxon>Bacteria</taxon>
        <taxon>Bacillati</taxon>
        <taxon>Bacillota</taxon>
        <taxon>Clostridia</taxon>
        <taxon>Eubacteriales</taxon>
        <taxon>Clostridiaceae</taxon>
        <taxon>Clostridium</taxon>
    </lineage>
</organism>
<evidence type="ECO:0000313" key="2">
    <source>
        <dbReference type="EMBL" id="QJA05173.1"/>
    </source>
</evidence>
<dbReference type="InterPro" id="IPR013216">
    <property type="entry name" value="Methyltransf_11"/>
</dbReference>
<proteinExistence type="predicted"/>
<dbReference type="RefSeq" id="WP_081616004.1">
    <property type="nucleotide sequence ID" value="NZ_BAAACC010000019.1"/>
</dbReference>
<evidence type="ECO:0000313" key="3">
    <source>
        <dbReference type="Proteomes" id="UP000503330"/>
    </source>
</evidence>
<dbReference type="SUPFAM" id="SSF53335">
    <property type="entry name" value="S-adenosyl-L-methionine-dependent methyltransferases"/>
    <property type="match status" value="1"/>
</dbReference>
<protein>
    <submittedName>
        <fullName evidence="2">Class I SAM-dependent methyltransferase</fullName>
    </submittedName>
</protein>
<reference evidence="2 3" key="1">
    <citation type="submission" date="2020-02" db="EMBL/GenBank/DDBJ databases">
        <authorList>
            <person name="Kociolek L.K."/>
            <person name="Ozer E.A."/>
        </authorList>
    </citation>
    <scope>NUCLEOTIDE SEQUENCE [LARGE SCALE GENOMIC DNA]</scope>
    <source>
        <strain evidence="2 3">ATCC 14501</strain>
    </source>
</reference>
<gene>
    <name evidence="2" type="ORF">G4D54_07885</name>
</gene>
<name>A0AAP9SHQ3_CLOIN</name>
<evidence type="ECO:0000259" key="1">
    <source>
        <dbReference type="Pfam" id="PF08241"/>
    </source>
</evidence>
<dbReference type="GO" id="GO:0032259">
    <property type="term" value="P:methylation"/>
    <property type="evidence" value="ECO:0007669"/>
    <property type="project" value="UniProtKB-KW"/>
</dbReference>
<dbReference type="Pfam" id="PF08241">
    <property type="entry name" value="Methyltransf_11"/>
    <property type="match status" value="1"/>
</dbReference>
<dbReference type="AlphaFoldDB" id="A0AAP9SHQ3"/>
<dbReference type="GO" id="GO:0008757">
    <property type="term" value="F:S-adenosylmethionine-dependent methyltransferase activity"/>
    <property type="evidence" value="ECO:0007669"/>
    <property type="project" value="InterPro"/>
</dbReference>
<dbReference type="InterPro" id="IPR029063">
    <property type="entry name" value="SAM-dependent_MTases_sf"/>
</dbReference>
<keyword evidence="2" id="KW-0489">Methyltransferase</keyword>
<keyword evidence="2" id="KW-0808">Transferase</keyword>